<evidence type="ECO:0000259" key="1">
    <source>
        <dbReference type="PROSITE" id="PS50181"/>
    </source>
</evidence>
<dbReference type="Proteomes" id="UP000032141">
    <property type="component" value="Chromosome C3"/>
</dbReference>
<dbReference type="Gramene" id="Bo3g071310.1">
    <property type="protein sequence ID" value="Bo3g071310.1"/>
    <property type="gene ID" value="Bo3g071310"/>
</dbReference>
<dbReference type="AlphaFoldDB" id="A0A0D3BBX2"/>
<dbReference type="Pfam" id="PF00646">
    <property type="entry name" value="F-box"/>
    <property type="match status" value="1"/>
</dbReference>
<accession>A0A0D3BBX2</accession>
<dbReference type="InterPro" id="IPR036047">
    <property type="entry name" value="F-box-like_dom_sf"/>
</dbReference>
<dbReference type="EnsemblPlants" id="Bo3g071310.1">
    <property type="protein sequence ID" value="Bo3g071310.1"/>
    <property type="gene ID" value="Bo3g071310"/>
</dbReference>
<protein>
    <recommendedName>
        <fullName evidence="1">F-box domain-containing protein</fullName>
    </recommendedName>
</protein>
<dbReference type="InterPro" id="IPR001810">
    <property type="entry name" value="F-box_dom"/>
</dbReference>
<reference evidence="2 3" key="1">
    <citation type="journal article" date="2014" name="Genome Biol.">
        <title>Transcriptome and methylome profiling reveals relics of genome dominance in the mesopolyploid Brassica oleracea.</title>
        <authorList>
            <person name="Parkin I.A."/>
            <person name="Koh C."/>
            <person name="Tang H."/>
            <person name="Robinson S.J."/>
            <person name="Kagale S."/>
            <person name="Clarke W.E."/>
            <person name="Town C.D."/>
            <person name="Nixon J."/>
            <person name="Krishnakumar V."/>
            <person name="Bidwell S.L."/>
            <person name="Denoeud F."/>
            <person name="Belcram H."/>
            <person name="Links M.G."/>
            <person name="Just J."/>
            <person name="Clarke C."/>
            <person name="Bender T."/>
            <person name="Huebert T."/>
            <person name="Mason A.S."/>
            <person name="Pires J.C."/>
            <person name="Barker G."/>
            <person name="Moore J."/>
            <person name="Walley P.G."/>
            <person name="Manoli S."/>
            <person name="Batley J."/>
            <person name="Edwards D."/>
            <person name="Nelson M.N."/>
            <person name="Wang X."/>
            <person name="Paterson A.H."/>
            <person name="King G."/>
            <person name="Bancroft I."/>
            <person name="Chalhoub B."/>
            <person name="Sharpe A.G."/>
        </authorList>
    </citation>
    <scope>NUCLEOTIDE SEQUENCE</scope>
    <source>
        <strain evidence="2 3">cv. TO1000</strain>
    </source>
</reference>
<dbReference type="SUPFAM" id="SSF81383">
    <property type="entry name" value="F-box domain"/>
    <property type="match status" value="1"/>
</dbReference>
<reference evidence="2" key="2">
    <citation type="submission" date="2015-03" db="UniProtKB">
        <authorList>
            <consortium name="EnsemblPlants"/>
        </authorList>
    </citation>
    <scope>IDENTIFICATION</scope>
</reference>
<keyword evidence="3" id="KW-1185">Reference proteome</keyword>
<dbReference type="Gene3D" id="1.20.1280.50">
    <property type="match status" value="1"/>
</dbReference>
<dbReference type="CDD" id="cd22157">
    <property type="entry name" value="F-box_AtFBW1-like"/>
    <property type="match status" value="1"/>
</dbReference>
<evidence type="ECO:0000313" key="3">
    <source>
        <dbReference type="Proteomes" id="UP000032141"/>
    </source>
</evidence>
<proteinExistence type="predicted"/>
<dbReference type="SMART" id="SM00256">
    <property type="entry name" value="FBOX"/>
    <property type="match status" value="1"/>
</dbReference>
<evidence type="ECO:0000313" key="2">
    <source>
        <dbReference type="EnsemblPlants" id="Bo3g071310.1"/>
    </source>
</evidence>
<dbReference type="HOGENOM" id="CLU_1689151_0_0_1"/>
<sequence length="156" mass="17406">MVSTLPQELVEEILSRVPVKSLSILRSTCKRWYHQALFKDPRFIKKHFDKTRQYHALMLNHKACSLSSILHGANFDAETILGVDGLSLVDPHCNGPIPRRLTGFIEGALWTSVYSFRQPYSCAQGNGNGGVSNKLLSEVALDQPARMTLYTTLCGN</sequence>
<organism evidence="2 3">
    <name type="scientific">Brassica oleracea var. oleracea</name>
    <dbReference type="NCBI Taxonomy" id="109376"/>
    <lineage>
        <taxon>Eukaryota</taxon>
        <taxon>Viridiplantae</taxon>
        <taxon>Streptophyta</taxon>
        <taxon>Embryophyta</taxon>
        <taxon>Tracheophyta</taxon>
        <taxon>Spermatophyta</taxon>
        <taxon>Magnoliopsida</taxon>
        <taxon>eudicotyledons</taxon>
        <taxon>Gunneridae</taxon>
        <taxon>Pentapetalae</taxon>
        <taxon>rosids</taxon>
        <taxon>malvids</taxon>
        <taxon>Brassicales</taxon>
        <taxon>Brassicaceae</taxon>
        <taxon>Brassiceae</taxon>
        <taxon>Brassica</taxon>
    </lineage>
</organism>
<feature type="domain" description="F-box" evidence="1">
    <location>
        <begin position="1"/>
        <end position="47"/>
    </location>
</feature>
<dbReference type="PROSITE" id="PS50181">
    <property type="entry name" value="FBOX"/>
    <property type="match status" value="1"/>
</dbReference>
<name>A0A0D3BBX2_BRAOL</name>